<reference evidence="2 3" key="2">
    <citation type="journal article" date="2016" name="Sci. Rep.">
        <title>The genome of Rhizobiales bacteria in predatory ants reveals urease gene functions but no genes for nitrogen fixation.</title>
        <authorList>
            <person name="Neuvonen M.M."/>
            <person name="Tamarit D."/>
            <person name="Naslund K."/>
            <person name="Liebig J."/>
            <person name="Feldhaar H."/>
            <person name="Moran N.A."/>
            <person name="Guy L."/>
            <person name="Andersson S.G."/>
        </authorList>
    </citation>
    <scope>NUCLEOTIDE SEQUENCE [LARGE SCALE GENOMIC DNA]</scope>
    <source>
        <strain evidence="2 3">Hsal</strain>
    </source>
</reference>
<gene>
    <name evidence="2" type="ORF">BHV28_01220</name>
</gene>
<dbReference type="Proteomes" id="UP000188912">
    <property type="component" value="Chromosome"/>
</dbReference>
<evidence type="ECO:0000256" key="1">
    <source>
        <dbReference type="SAM" id="SignalP"/>
    </source>
</evidence>
<accession>A0A1U9JSK6</accession>
<evidence type="ECO:0000313" key="2">
    <source>
        <dbReference type="EMBL" id="AQS40847.1"/>
    </source>
</evidence>
<feature type="signal peptide" evidence="1">
    <location>
        <begin position="1"/>
        <end position="21"/>
    </location>
</feature>
<dbReference type="Pfam" id="PF07182">
    <property type="entry name" value="DUF1402"/>
    <property type="match status" value="1"/>
</dbReference>
<dbReference type="AlphaFoldDB" id="A0A1U9JSK6"/>
<dbReference type="STRING" id="1902579.BHV28_01220"/>
<dbReference type="InterPro" id="IPR009842">
    <property type="entry name" value="DUF1402"/>
</dbReference>
<evidence type="ECO:0008006" key="4">
    <source>
        <dbReference type="Google" id="ProtNLM"/>
    </source>
</evidence>
<proteinExistence type="predicted"/>
<name>A0A1U9JSK6_9HYPH</name>
<organism evidence="2 3">
    <name type="scientific">Candidatus Tokpelaia hoelldobleri</name>
    <dbReference type="NCBI Taxonomy" id="1902579"/>
    <lineage>
        <taxon>Bacteria</taxon>
        <taxon>Pseudomonadati</taxon>
        <taxon>Pseudomonadota</taxon>
        <taxon>Alphaproteobacteria</taxon>
        <taxon>Hyphomicrobiales</taxon>
        <taxon>Candidatus Tokpelaia</taxon>
    </lineage>
</organism>
<evidence type="ECO:0000313" key="3">
    <source>
        <dbReference type="Proteomes" id="UP000188912"/>
    </source>
</evidence>
<protein>
    <recommendedName>
        <fullName evidence="4">DUF1402 family protein</fullName>
    </recommendedName>
</protein>
<keyword evidence="1" id="KW-0732">Signal</keyword>
<feature type="chain" id="PRO_5012414357" description="DUF1402 family protein" evidence="1">
    <location>
        <begin position="22"/>
        <end position="325"/>
    </location>
</feature>
<keyword evidence="3" id="KW-1185">Reference proteome</keyword>
<dbReference type="KEGG" id="thd:BHV28_01220"/>
<sequence length="325" mass="36118">MLRRTAYFLMVLTLLTSAGLASTIAATLVPQGNRNGKQPPIPAASARRTRISGTDYAEKYRKIYTLLQKDTQLQQKIRKAAATYDIAPVHIAAAIVGEHTYNVSAHDTLQTYYIKGISWAREQVRFSYKGEAVLEFVTRQQFAACQNLGDSYALWTCREMVWDSAFRGKTVDGQAWPDNRFSAVFFQPFYAGQTFGLGQINPLTALKVSDLVNARSGLPKLSAGNGAGLYRTIMDPDKTIAYIAAIIRSDIDTYRQIADMDISQNPGITATLYNLGGAQTRARALAAQNRTRKAQGLALVLPQENYYGWLVNDRRKELEQLFTAP</sequence>
<dbReference type="EMBL" id="CP017315">
    <property type="protein sequence ID" value="AQS40847.1"/>
    <property type="molecule type" value="Genomic_DNA"/>
</dbReference>
<reference evidence="2 3" key="1">
    <citation type="journal article" date="2010" name="Science">
        <title>Genomic comparison of the ants Camponotus floridanus and Harpegnathos saltator.</title>
        <authorList>
            <person name="Bonasio R."/>
            <person name="Zhang G."/>
            <person name="Ye C."/>
            <person name="Mutti N.S."/>
            <person name="Fang X."/>
            <person name="Qin N."/>
            <person name="Donahue G."/>
            <person name="Yang P."/>
            <person name="Li Q."/>
            <person name="Li C."/>
            <person name="Zhang P."/>
            <person name="Huang Z."/>
            <person name="Berger S.L."/>
            <person name="Reinberg D."/>
            <person name="Wang J."/>
            <person name="Liebig J."/>
        </authorList>
    </citation>
    <scope>NUCLEOTIDE SEQUENCE [LARGE SCALE GENOMIC DNA]</scope>
    <source>
        <strain evidence="2 3">Hsal</strain>
    </source>
</reference>